<dbReference type="RefSeq" id="WP_115428322.1">
    <property type="nucleotide sequence ID" value="NZ_CP031367.1"/>
</dbReference>
<dbReference type="PROSITE" id="PS50893">
    <property type="entry name" value="ABC_TRANSPORTER_2"/>
    <property type="match status" value="1"/>
</dbReference>
<keyword evidence="4" id="KW-0547">Nucleotide-binding</keyword>
<dbReference type="Proteomes" id="UP000289132">
    <property type="component" value="Unassembled WGS sequence"/>
</dbReference>
<feature type="domain" description="ABC transporter" evidence="8">
    <location>
        <begin position="2"/>
        <end position="221"/>
    </location>
</feature>
<comment type="subcellular location">
    <subcellularLocation>
        <location evidence="1">Cell membrane</location>
        <topology evidence="1">Peripheral membrane protein</topology>
    </subcellularLocation>
</comment>
<evidence type="ECO:0000256" key="1">
    <source>
        <dbReference type="ARBA" id="ARBA00004202"/>
    </source>
</evidence>
<reference evidence="10 12" key="1">
    <citation type="submission" date="2017-10" db="EMBL/GenBank/DDBJ databases">
        <title>Genomics of the genus Arcobacter.</title>
        <authorList>
            <person name="Perez-Cataluna A."/>
            <person name="Figueras M.J."/>
        </authorList>
    </citation>
    <scope>NUCLEOTIDE SEQUENCE [LARGE SCALE GENOMIC DNA]</scope>
    <source>
        <strain evidence="10 12">LMG 25534</strain>
    </source>
</reference>
<evidence type="ECO:0000313" key="10">
    <source>
        <dbReference type="EMBL" id="RXJ92132.1"/>
    </source>
</evidence>
<reference evidence="9 11" key="2">
    <citation type="submission" date="2018-07" db="EMBL/GenBank/DDBJ databases">
        <title>Complete genome of the Arcobacter trophiarum type strain LMG 25534.</title>
        <authorList>
            <person name="Miller W.G."/>
            <person name="Yee E."/>
        </authorList>
    </citation>
    <scope>NUCLEOTIDE SEQUENCE [LARGE SCALE GENOMIC DNA]</scope>
    <source>
        <strain evidence="9 11">LMG 25534</strain>
    </source>
</reference>
<evidence type="ECO:0000256" key="6">
    <source>
        <dbReference type="ARBA" id="ARBA00022967"/>
    </source>
</evidence>
<keyword evidence="5 9" id="KW-0067">ATP-binding</keyword>
<dbReference type="GO" id="GO:0016887">
    <property type="term" value="F:ATP hydrolysis activity"/>
    <property type="evidence" value="ECO:0007669"/>
    <property type="project" value="InterPro"/>
</dbReference>
<protein>
    <submittedName>
        <fullName evidence="10">Iron ABC transporter ATP-binding protein</fullName>
    </submittedName>
    <submittedName>
        <fullName evidence="9">Iron siderophore ABC transporter, ATP-binding protein</fullName>
    </submittedName>
</protein>
<dbReference type="GO" id="GO:0042626">
    <property type="term" value="F:ATPase-coupled transmembrane transporter activity"/>
    <property type="evidence" value="ECO:0007669"/>
    <property type="project" value="TreeGrafter"/>
</dbReference>
<evidence type="ECO:0000259" key="8">
    <source>
        <dbReference type="PROSITE" id="PS50893"/>
    </source>
</evidence>
<keyword evidence="6" id="KW-1278">Translocase</keyword>
<dbReference type="EMBL" id="PDKD01000005">
    <property type="protein sequence ID" value="RXJ92132.1"/>
    <property type="molecule type" value="Genomic_DNA"/>
</dbReference>
<dbReference type="KEGG" id="atp:ATR_0946"/>
<dbReference type="InterPro" id="IPR003593">
    <property type="entry name" value="AAA+_ATPase"/>
</dbReference>
<dbReference type="InterPro" id="IPR003439">
    <property type="entry name" value="ABC_transporter-like_ATP-bd"/>
</dbReference>
<sequence>MLEIKNYNNFILKDISFKLNRGENLLILGENGAGKSTLAKVLSNLLPNKNLFLDGENIEKLSSLKRVKTINYIPSYFEVFDDYITLFEFLKISLIEDKSELEILNIIKLLKLERLQNSYCKSLSSGEKQLVQLASAILHGAKITIFDELTANLDLNRVKEVFNILNQDFFTQKIIITHNLDFAYQLKGYKVLFLENGAIKFFGAFDEFFTQNSLDRFYKNSLKLLENHLVLDL</sequence>
<name>A0AAD0VM03_9BACT</name>
<dbReference type="Gene3D" id="3.40.50.300">
    <property type="entry name" value="P-loop containing nucleotide triphosphate hydrolases"/>
    <property type="match status" value="1"/>
</dbReference>
<organism evidence="9 11">
    <name type="scientific">Aliarcobacter trophiarum LMG 25534</name>
    <dbReference type="NCBI Taxonomy" id="1032241"/>
    <lineage>
        <taxon>Bacteria</taxon>
        <taxon>Pseudomonadati</taxon>
        <taxon>Campylobacterota</taxon>
        <taxon>Epsilonproteobacteria</taxon>
        <taxon>Campylobacterales</taxon>
        <taxon>Arcobacteraceae</taxon>
        <taxon>Aliarcobacter</taxon>
    </lineage>
</organism>
<dbReference type="AlphaFoldDB" id="A0AAD0VM03"/>
<proteinExistence type="predicted"/>
<evidence type="ECO:0000256" key="5">
    <source>
        <dbReference type="ARBA" id="ARBA00022840"/>
    </source>
</evidence>
<dbReference type="InterPro" id="IPR050095">
    <property type="entry name" value="ECF_ABC_transporter_ATP-bd"/>
</dbReference>
<dbReference type="EMBL" id="CP031367">
    <property type="protein sequence ID" value="AXK48812.1"/>
    <property type="molecule type" value="Genomic_DNA"/>
</dbReference>
<keyword evidence="12" id="KW-1185">Reference proteome</keyword>
<accession>A0AAD0VM03</accession>
<evidence type="ECO:0000256" key="3">
    <source>
        <dbReference type="ARBA" id="ARBA00022475"/>
    </source>
</evidence>
<dbReference type="PROSITE" id="PS00211">
    <property type="entry name" value="ABC_TRANSPORTER_1"/>
    <property type="match status" value="1"/>
</dbReference>
<dbReference type="PANTHER" id="PTHR43553">
    <property type="entry name" value="HEAVY METAL TRANSPORTER"/>
    <property type="match status" value="1"/>
</dbReference>
<dbReference type="GO" id="GO:0005524">
    <property type="term" value="F:ATP binding"/>
    <property type="evidence" value="ECO:0007669"/>
    <property type="project" value="UniProtKB-KW"/>
</dbReference>
<evidence type="ECO:0000256" key="7">
    <source>
        <dbReference type="ARBA" id="ARBA00023136"/>
    </source>
</evidence>
<dbReference type="SUPFAM" id="SSF52540">
    <property type="entry name" value="P-loop containing nucleoside triphosphate hydrolases"/>
    <property type="match status" value="1"/>
</dbReference>
<gene>
    <name evidence="9" type="ORF">ATR_0946</name>
    <name evidence="10" type="ORF">CRU87_04640</name>
</gene>
<dbReference type="InterPro" id="IPR027417">
    <property type="entry name" value="P-loop_NTPase"/>
</dbReference>
<evidence type="ECO:0000256" key="4">
    <source>
        <dbReference type="ARBA" id="ARBA00022741"/>
    </source>
</evidence>
<dbReference type="Pfam" id="PF00005">
    <property type="entry name" value="ABC_tran"/>
    <property type="match status" value="1"/>
</dbReference>
<keyword evidence="3" id="KW-1003">Cell membrane</keyword>
<dbReference type="GO" id="GO:0043190">
    <property type="term" value="C:ATP-binding cassette (ABC) transporter complex"/>
    <property type="evidence" value="ECO:0007669"/>
    <property type="project" value="TreeGrafter"/>
</dbReference>
<evidence type="ECO:0000313" key="9">
    <source>
        <dbReference type="EMBL" id="AXK48812.1"/>
    </source>
</evidence>
<evidence type="ECO:0000313" key="12">
    <source>
        <dbReference type="Proteomes" id="UP000289132"/>
    </source>
</evidence>
<keyword evidence="2" id="KW-0813">Transport</keyword>
<keyword evidence="7" id="KW-0472">Membrane</keyword>
<evidence type="ECO:0000256" key="2">
    <source>
        <dbReference type="ARBA" id="ARBA00022448"/>
    </source>
</evidence>
<evidence type="ECO:0000313" key="11">
    <source>
        <dbReference type="Proteomes" id="UP000254504"/>
    </source>
</evidence>
<dbReference type="Proteomes" id="UP000254504">
    <property type="component" value="Chromosome"/>
</dbReference>
<dbReference type="PANTHER" id="PTHR43553:SF27">
    <property type="entry name" value="ENERGY-COUPLING FACTOR TRANSPORTER ATP-BINDING PROTEIN ECFA2"/>
    <property type="match status" value="1"/>
</dbReference>
<dbReference type="InterPro" id="IPR017871">
    <property type="entry name" value="ABC_transporter-like_CS"/>
</dbReference>
<dbReference type="SMART" id="SM00382">
    <property type="entry name" value="AAA"/>
    <property type="match status" value="1"/>
</dbReference>